<evidence type="ECO:0000313" key="3">
    <source>
        <dbReference type="Proteomes" id="UP000533598"/>
    </source>
</evidence>
<gene>
    <name evidence="2" type="ORF">HNR67_007474</name>
</gene>
<accession>A0A7W7CHN3</accession>
<sequence>MPNATAVSGPTWTQPLGTPGYPHYPLNVEAPVLAALDRLLPGISPPSGSGPEWLTLTGRHTWPAEDRPRRASLRMLARAAQLLPEAEDWQEAAEQAVAYDTHLTEDPVLRGLEAAQTWRGILLRRHSADAWRRWWATLADHPDPHELTTQSLPDVTVAAFTADLPPHTDPQGHPAPAELTLTRRPPIPGALAVLLIGARRAESLRGKAKAAFLGETGVYLDPGFVAHRAESHQSLRALGRQLVEDMLAQAHRIAVRHNQPGPALVTGHPIPPGQLTPPGYPASPGQAAAGTDQGSPGPVDGSPLPPATAPHLPLGTYRGRLLPTDPTPIPLRLNTLGDLALSHHLLSRTEDDGLGVTPLGARLLEVSP</sequence>
<evidence type="ECO:0000313" key="2">
    <source>
        <dbReference type="EMBL" id="MBB4681356.1"/>
    </source>
</evidence>
<evidence type="ECO:0000256" key="1">
    <source>
        <dbReference type="SAM" id="MobiDB-lite"/>
    </source>
</evidence>
<dbReference type="EMBL" id="JACHMH010000001">
    <property type="protein sequence ID" value="MBB4681356.1"/>
    <property type="molecule type" value="Genomic_DNA"/>
</dbReference>
<proteinExistence type="predicted"/>
<reference evidence="2 3" key="1">
    <citation type="submission" date="2020-08" db="EMBL/GenBank/DDBJ databases">
        <title>Sequencing the genomes of 1000 actinobacteria strains.</title>
        <authorList>
            <person name="Klenk H.-P."/>
        </authorList>
    </citation>
    <scope>NUCLEOTIDE SEQUENCE [LARGE SCALE GENOMIC DNA]</scope>
    <source>
        <strain evidence="2 3">DSM 44230</strain>
    </source>
</reference>
<name>A0A7W7CHN3_9PSEU</name>
<protein>
    <submittedName>
        <fullName evidence="2">Uncharacterized protein</fullName>
    </submittedName>
</protein>
<dbReference type="Proteomes" id="UP000533598">
    <property type="component" value="Unassembled WGS sequence"/>
</dbReference>
<feature type="compositionally biased region" description="Pro residues" evidence="1">
    <location>
        <begin position="269"/>
        <end position="281"/>
    </location>
</feature>
<dbReference type="RefSeq" id="WP_185007864.1">
    <property type="nucleotide sequence ID" value="NZ_BAAAUI010000008.1"/>
</dbReference>
<feature type="region of interest" description="Disordered" evidence="1">
    <location>
        <begin position="259"/>
        <end position="319"/>
    </location>
</feature>
<organism evidence="2 3">
    <name type="scientific">Crossiella cryophila</name>
    <dbReference type="NCBI Taxonomy" id="43355"/>
    <lineage>
        <taxon>Bacteria</taxon>
        <taxon>Bacillati</taxon>
        <taxon>Actinomycetota</taxon>
        <taxon>Actinomycetes</taxon>
        <taxon>Pseudonocardiales</taxon>
        <taxon>Pseudonocardiaceae</taxon>
        <taxon>Crossiella</taxon>
    </lineage>
</organism>
<keyword evidence="3" id="KW-1185">Reference proteome</keyword>
<dbReference type="AlphaFoldDB" id="A0A7W7CHN3"/>
<comment type="caution">
    <text evidence="2">The sequence shown here is derived from an EMBL/GenBank/DDBJ whole genome shotgun (WGS) entry which is preliminary data.</text>
</comment>